<evidence type="ECO:0000256" key="7">
    <source>
        <dbReference type="ARBA" id="ARBA00048782"/>
    </source>
</evidence>
<comment type="catalytic activity">
    <reaction evidence="6">
        <text>L-methionyl-[protein] + [thioredoxin]-disulfide + H2O = L-methionyl-(S)-S-oxide-[protein] + [thioredoxin]-dithiol</text>
        <dbReference type="Rhea" id="RHEA:14217"/>
        <dbReference type="Rhea" id="RHEA-COMP:10698"/>
        <dbReference type="Rhea" id="RHEA-COMP:10700"/>
        <dbReference type="Rhea" id="RHEA-COMP:12313"/>
        <dbReference type="Rhea" id="RHEA-COMP:12315"/>
        <dbReference type="ChEBI" id="CHEBI:15377"/>
        <dbReference type="ChEBI" id="CHEBI:16044"/>
        <dbReference type="ChEBI" id="CHEBI:29950"/>
        <dbReference type="ChEBI" id="CHEBI:44120"/>
        <dbReference type="ChEBI" id="CHEBI:50058"/>
        <dbReference type="EC" id="1.8.4.11"/>
    </reaction>
</comment>
<dbReference type="PANTHER" id="PTHR42799:SF2">
    <property type="entry name" value="MITOCHONDRIAL PEPTIDE METHIONINE SULFOXIDE REDUCTASE"/>
    <property type="match status" value="1"/>
</dbReference>
<dbReference type="InterPro" id="IPR036509">
    <property type="entry name" value="Met_Sox_Rdtase_MsrA_sf"/>
</dbReference>
<evidence type="ECO:0000256" key="3">
    <source>
        <dbReference type="ARBA" id="ARBA00023002"/>
    </source>
</evidence>
<dbReference type="PANTHER" id="PTHR42799">
    <property type="entry name" value="MITOCHONDRIAL PEPTIDE METHIONINE SULFOXIDE REDUCTASE"/>
    <property type="match status" value="1"/>
</dbReference>
<dbReference type="Gene3D" id="3.30.1060.10">
    <property type="entry name" value="Peptide methionine sulphoxide reductase MsrA"/>
    <property type="match status" value="1"/>
</dbReference>
<evidence type="ECO:0000256" key="1">
    <source>
        <dbReference type="ARBA" id="ARBA00005591"/>
    </source>
</evidence>
<dbReference type="HAMAP" id="MF_01401">
    <property type="entry name" value="MsrA"/>
    <property type="match status" value="1"/>
</dbReference>
<gene>
    <name evidence="9" type="ORF">CYMTET_10084</name>
</gene>
<evidence type="ECO:0000256" key="2">
    <source>
        <dbReference type="ARBA" id="ARBA00012502"/>
    </source>
</evidence>
<name>A0AAE0LE68_9CHLO</name>
<dbReference type="GO" id="GO:0008113">
    <property type="term" value="F:peptide-methionine (S)-S-oxide reductase activity"/>
    <property type="evidence" value="ECO:0007669"/>
    <property type="project" value="UniProtKB-EC"/>
</dbReference>
<dbReference type="AlphaFoldDB" id="A0AAE0LE68"/>
<evidence type="ECO:0000256" key="6">
    <source>
        <dbReference type="ARBA" id="ARBA00047806"/>
    </source>
</evidence>
<dbReference type="Pfam" id="PF01625">
    <property type="entry name" value="PMSR"/>
    <property type="match status" value="1"/>
</dbReference>
<feature type="domain" description="Peptide methionine sulphoxide reductase MsrA" evidence="8">
    <location>
        <begin position="107"/>
        <end position="249"/>
    </location>
</feature>
<dbReference type="EMBL" id="LGRX02003492">
    <property type="protein sequence ID" value="KAK3282166.1"/>
    <property type="molecule type" value="Genomic_DNA"/>
</dbReference>
<evidence type="ECO:0000313" key="10">
    <source>
        <dbReference type="Proteomes" id="UP001190700"/>
    </source>
</evidence>
<comment type="catalytic activity">
    <reaction evidence="7">
        <text>[thioredoxin]-disulfide + L-methionine + H2O = L-methionine (S)-S-oxide + [thioredoxin]-dithiol</text>
        <dbReference type="Rhea" id="RHEA:19993"/>
        <dbReference type="Rhea" id="RHEA-COMP:10698"/>
        <dbReference type="Rhea" id="RHEA-COMP:10700"/>
        <dbReference type="ChEBI" id="CHEBI:15377"/>
        <dbReference type="ChEBI" id="CHEBI:29950"/>
        <dbReference type="ChEBI" id="CHEBI:50058"/>
        <dbReference type="ChEBI" id="CHEBI:57844"/>
        <dbReference type="ChEBI" id="CHEBI:58772"/>
        <dbReference type="EC" id="1.8.4.11"/>
    </reaction>
</comment>
<keyword evidence="3" id="KW-0560">Oxidoreductase</keyword>
<evidence type="ECO:0000256" key="4">
    <source>
        <dbReference type="ARBA" id="ARBA00030273"/>
    </source>
</evidence>
<proteinExistence type="inferred from homology"/>
<keyword evidence="10" id="KW-1185">Reference proteome</keyword>
<organism evidence="9 10">
    <name type="scientific">Cymbomonas tetramitiformis</name>
    <dbReference type="NCBI Taxonomy" id="36881"/>
    <lineage>
        <taxon>Eukaryota</taxon>
        <taxon>Viridiplantae</taxon>
        <taxon>Chlorophyta</taxon>
        <taxon>Pyramimonadophyceae</taxon>
        <taxon>Pyramimonadales</taxon>
        <taxon>Pyramimonadaceae</taxon>
        <taxon>Cymbomonas</taxon>
    </lineage>
</organism>
<dbReference type="InterPro" id="IPR002569">
    <property type="entry name" value="Met_Sox_Rdtase_MsrA_dom"/>
</dbReference>
<dbReference type="InterPro" id="IPR050162">
    <property type="entry name" value="MsrA_MetSO_reductase"/>
</dbReference>
<comment type="caution">
    <text evidence="9">The sequence shown here is derived from an EMBL/GenBank/DDBJ whole genome shotgun (WGS) entry which is preliminary data.</text>
</comment>
<dbReference type="SUPFAM" id="SSF55068">
    <property type="entry name" value="Peptide methionine sulfoxide reductase"/>
    <property type="match status" value="1"/>
</dbReference>
<accession>A0AAE0LE68</accession>
<comment type="similarity">
    <text evidence="1">Belongs to the MsrA Met sulfoxide reductase family.</text>
</comment>
<evidence type="ECO:0000259" key="8">
    <source>
        <dbReference type="Pfam" id="PF01625"/>
    </source>
</evidence>
<reference evidence="9 10" key="1">
    <citation type="journal article" date="2015" name="Genome Biol. Evol.">
        <title>Comparative Genomics of a Bacterivorous Green Alga Reveals Evolutionary Causalities and Consequences of Phago-Mixotrophic Mode of Nutrition.</title>
        <authorList>
            <person name="Burns J.A."/>
            <person name="Paasch A."/>
            <person name="Narechania A."/>
            <person name="Kim E."/>
        </authorList>
    </citation>
    <scope>NUCLEOTIDE SEQUENCE [LARGE SCALE GENOMIC DNA]</scope>
    <source>
        <strain evidence="9 10">PLY_AMNH</strain>
    </source>
</reference>
<dbReference type="GO" id="GO:0005737">
    <property type="term" value="C:cytoplasm"/>
    <property type="evidence" value="ECO:0007669"/>
    <property type="project" value="TreeGrafter"/>
</dbReference>
<dbReference type="NCBIfam" id="TIGR00401">
    <property type="entry name" value="msrA"/>
    <property type="match status" value="1"/>
</dbReference>
<dbReference type="EC" id="1.8.4.11" evidence="2"/>
<evidence type="ECO:0000313" key="9">
    <source>
        <dbReference type="EMBL" id="KAK3282166.1"/>
    </source>
</evidence>
<dbReference type="Proteomes" id="UP001190700">
    <property type="component" value="Unassembled WGS sequence"/>
</dbReference>
<sequence>MKSVSISGCLKLVAPARRCKPTPSRELKPRSNFRHAKSFLLGTSLALLPGVALAESDVQTRTSMLFGGLFKKKPMDYTSLSYPANEMGEAAKAGEVPSVSKQGYSIATFAGGCFWGLELAYQRVPGVTATAVGYTQGETDEPTYQETCSGTTGHTEAVQVYYDPKECSFDTLLDVFVNRVDMSQVNGQGNDRGTQYRTGVYFHTAEQEAQAKKRFQEAQDEYARAGPQGLARMVKEVASELKPAEVFWPDSLLEPKPSLTHDPILRTNVVLYAENVITVLNARGYQPKGSTGFSLDGDNAKSDFFALRSAMITVLKPLDIVETAKIFDSDLAYATCHYDVNTIVFAMLLVLLRGAALNVYHSTARQHPFDGRALLLRLHFEVEGVQRGDRGRFMEEMRPLRPDEREDPQPTLDKLRELGDEHWWIYSSTVIYI</sequence>
<protein>
    <recommendedName>
        <fullName evidence="2">peptide-methionine (S)-S-oxide reductase</fullName>
        <ecNumber evidence="2">1.8.4.11</ecNumber>
    </recommendedName>
    <alternativeName>
        <fullName evidence="5">Peptide-methionine (S)-S-oxide reductase</fullName>
    </alternativeName>
    <alternativeName>
        <fullName evidence="4">Protein-methionine-S-oxide reductase</fullName>
    </alternativeName>
</protein>
<dbReference type="GO" id="GO:0034599">
    <property type="term" value="P:cellular response to oxidative stress"/>
    <property type="evidence" value="ECO:0007669"/>
    <property type="project" value="TreeGrafter"/>
</dbReference>
<evidence type="ECO:0000256" key="5">
    <source>
        <dbReference type="ARBA" id="ARBA00030643"/>
    </source>
</evidence>